<dbReference type="AlphaFoldDB" id="A0AAJ6QY13"/>
<evidence type="ECO:0000313" key="11">
    <source>
        <dbReference type="RefSeq" id="XP_003747419.2"/>
    </source>
</evidence>
<dbReference type="CTD" id="35759"/>
<dbReference type="Gene3D" id="1.10.10.10">
    <property type="entry name" value="Winged helix-like DNA-binding domain superfamily/Winged helix DNA-binding domain"/>
    <property type="match status" value="1"/>
</dbReference>
<dbReference type="PROSITE" id="PS50250">
    <property type="entry name" value="PCI"/>
    <property type="match status" value="1"/>
</dbReference>
<evidence type="ECO:0000256" key="6">
    <source>
        <dbReference type="ARBA" id="ARBA00022790"/>
    </source>
</evidence>
<evidence type="ECO:0000256" key="3">
    <source>
        <dbReference type="ARBA" id="ARBA00010417"/>
    </source>
</evidence>
<evidence type="ECO:0000256" key="5">
    <source>
        <dbReference type="ARBA" id="ARBA00022490"/>
    </source>
</evidence>
<dbReference type="InterPro" id="IPR011990">
    <property type="entry name" value="TPR-like_helical_dom_sf"/>
</dbReference>
<dbReference type="Pfam" id="PF18420">
    <property type="entry name" value="CSN4_RPN5_eIF3a"/>
    <property type="match status" value="1"/>
</dbReference>
<comment type="similarity">
    <text evidence="3">Belongs to the CSN4 family.</text>
</comment>
<protein>
    <recommendedName>
        <fullName evidence="4">COP9 signalosome complex subunit 4</fullName>
    </recommendedName>
</protein>
<dbReference type="KEGG" id="goe:100906463"/>
<dbReference type="Proteomes" id="UP000694867">
    <property type="component" value="Unplaced"/>
</dbReference>
<feature type="repeat" description="TPR" evidence="8">
    <location>
        <begin position="245"/>
        <end position="278"/>
    </location>
</feature>
<dbReference type="InterPro" id="IPR000717">
    <property type="entry name" value="PCI_dom"/>
</dbReference>
<evidence type="ECO:0000313" key="10">
    <source>
        <dbReference type="Proteomes" id="UP000694867"/>
    </source>
</evidence>
<evidence type="ECO:0000259" key="9">
    <source>
        <dbReference type="PROSITE" id="PS50250"/>
    </source>
</evidence>
<feature type="domain" description="PCI" evidence="9">
    <location>
        <begin position="296"/>
        <end position="465"/>
    </location>
</feature>
<gene>
    <name evidence="11" type="primary">LOC100906463</name>
</gene>
<dbReference type="InterPro" id="IPR041406">
    <property type="entry name" value="CSN4_HTH"/>
</dbReference>
<dbReference type="RefSeq" id="XP_003747419.2">
    <property type="nucleotide sequence ID" value="XM_003747371.2"/>
</dbReference>
<sequence length="508" mass="57699">MRKNPSARQLGAISRAGHGCRPGRSRLWRVAAASLPHPKIRLRTPVHNHRLLALRVCGVSELLSSRISEVEVLRCLVIRLGTFRFGSAPSSLYQAQKKMSDSFRSFLSSLQLGSRSPKEQADRYREVLDSILAIPDETERCERLKVFVESVVNENVSLVISRQLLSDVASHVQQMGHGQKSKDFCLFTLDKLQTRIISFQEQDIAVRHHLADIYEHESQWQEAASVLSEIPLDNGQRQYAKDYKVTTYLRISRLYLECGEVSKAETFLNRASLLHPESNDDNMVLYKICHARILDYKRKFMEAAQKYSEISYCPLVSQKEQMSALKNALICTTLASAGQIRSRMLASLFKDERSQKLPSFNILEKMYLDRIIRRSELDEFAQLLQPHQKGIKDGGAPFLESAIVEHNLLSASKLYNNITFLELGALLEIDPENAEKCASQMITEGRLRGFIDQIDGMVQFEDSAPLPQWNSRIGQLCSQVNTVLENIATVHPEWLAHVNSEKEEPMVS</sequence>
<reference evidence="11" key="1">
    <citation type="submission" date="2025-08" db="UniProtKB">
        <authorList>
            <consortium name="RefSeq"/>
        </authorList>
    </citation>
    <scope>IDENTIFICATION</scope>
</reference>
<dbReference type="SUPFAM" id="SSF46785">
    <property type="entry name" value="Winged helix' DNA-binding domain"/>
    <property type="match status" value="1"/>
</dbReference>
<dbReference type="Gene3D" id="1.25.40.10">
    <property type="entry name" value="Tetratricopeptide repeat domain"/>
    <property type="match status" value="1"/>
</dbReference>
<evidence type="ECO:0000256" key="4">
    <source>
        <dbReference type="ARBA" id="ARBA00014881"/>
    </source>
</evidence>
<dbReference type="InterPro" id="IPR019734">
    <property type="entry name" value="TPR_rpt"/>
</dbReference>
<evidence type="ECO:0000256" key="2">
    <source>
        <dbReference type="ARBA" id="ARBA00004496"/>
    </source>
</evidence>
<dbReference type="PANTHER" id="PTHR10855:SF2">
    <property type="entry name" value="COP9 SIGNALOSOME COMPLEX SUBUNIT 4"/>
    <property type="match status" value="1"/>
</dbReference>
<evidence type="ECO:0000256" key="7">
    <source>
        <dbReference type="ARBA" id="ARBA00023242"/>
    </source>
</evidence>
<dbReference type="InterPro" id="IPR036388">
    <property type="entry name" value="WH-like_DNA-bd_sf"/>
</dbReference>
<dbReference type="Pfam" id="PF01399">
    <property type="entry name" value="PCI"/>
    <property type="match status" value="1"/>
</dbReference>
<dbReference type="InterPro" id="IPR040134">
    <property type="entry name" value="PSMD12/CSN4"/>
</dbReference>
<dbReference type="SMART" id="SM00088">
    <property type="entry name" value="PINT"/>
    <property type="match status" value="1"/>
</dbReference>
<dbReference type="GO" id="GO:0005829">
    <property type="term" value="C:cytosol"/>
    <property type="evidence" value="ECO:0007669"/>
    <property type="project" value="TreeGrafter"/>
</dbReference>
<dbReference type="GO" id="GO:0008180">
    <property type="term" value="C:COP9 signalosome"/>
    <property type="evidence" value="ECO:0007669"/>
    <property type="project" value="UniProtKB-KW"/>
</dbReference>
<dbReference type="InterPro" id="IPR036390">
    <property type="entry name" value="WH_DNA-bd_sf"/>
</dbReference>
<dbReference type="PANTHER" id="PTHR10855">
    <property type="entry name" value="26S PROTEASOME NON-ATPASE REGULATORY SUBUNIT 12/COP9 SIGNALOSOME COMPLEX SUBUNIT 4"/>
    <property type="match status" value="1"/>
</dbReference>
<dbReference type="GeneID" id="100906463"/>
<dbReference type="InterPro" id="IPR054559">
    <property type="entry name" value="PSMD12-CSN4-like_N"/>
</dbReference>
<organism evidence="10 11">
    <name type="scientific">Galendromus occidentalis</name>
    <name type="common">western predatory mite</name>
    <dbReference type="NCBI Taxonomy" id="34638"/>
    <lineage>
        <taxon>Eukaryota</taxon>
        <taxon>Metazoa</taxon>
        <taxon>Ecdysozoa</taxon>
        <taxon>Arthropoda</taxon>
        <taxon>Chelicerata</taxon>
        <taxon>Arachnida</taxon>
        <taxon>Acari</taxon>
        <taxon>Parasitiformes</taxon>
        <taxon>Mesostigmata</taxon>
        <taxon>Gamasina</taxon>
        <taxon>Phytoseioidea</taxon>
        <taxon>Phytoseiidae</taxon>
        <taxon>Typhlodrominae</taxon>
        <taxon>Galendromus</taxon>
    </lineage>
</organism>
<comment type="subcellular location">
    <subcellularLocation>
        <location evidence="2">Cytoplasm</location>
    </subcellularLocation>
    <subcellularLocation>
        <location evidence="1">Nucleus</location>
    </subcellularLocation>
</comment>
<name>A0AAJ6QY13_9ACAR</name>
<keyword evidence="10" id="KW-1185">Reference proteome</keyword>
<accession>A0AAJ6QY13</accession>
<keyword evidence="7" id="KW-0539">Nucleus</keyword>
<dbReference type="PROSITE" id="PS50005">
    <property type="entry name" value="TPR"/>
    <property type="match status" value="1"/>
</dbReference>
<evidence type="ECO:0000256" key="8">
    <source>
        <dbReference type="PROSITE-ProRule" id="PRU00339"/>
    </source>
</evidence>
<keyword evidence="8" id="KW-0802">TPR repeat</keyword>
<proteinExistence type="inferred from homology"/>
<dbReference type="SUPFAM" id="SSF48452">
    <property type="entry name" value="TPR-like"/>
    <property type="match status" value="1"/>
</dbReference>
<keyword evidence="5" id="KW-0963">Cytoplasm</keyword>
<keyword evidence="6" id="KW-0736">Signalosome</keyword>
<evidence type="ECO:0000256" key="1">
    <source>
        <dbReference type="ARBA" id="ARBA00004123"/>
    </source>
</evidence>
<dbReference type="Pfam" id="PF22241">
    <property type="entry name" value="PSMD12-CSN4_N"/>
    <property type="match status" value="1"/>
</dbReference>